<dbReference type="STRING" id="4955.A0A1G4MC53"/>
<evidence type="ECO:0000256" key="5">
    <source>
        <dbReference type="SAM" id="Coils"/>
    </source>
</evidence>
<evidence type="ECO:0000313" key="9">
    <source>
        <dbReference type="EMBL" id="SCW01257.1"/>
    </source>
</evidence>
<gene>
    <name evidence="9" type="ORF">LAFE_0D08592G</name>
</gene>
<feature type="domain" description="Exocyst complex component Sec8 N-terminal" evidence="7">
    <location>
        <begin position="33"/>
        <end position="173"/>
    </location>
</feature>
<evidence type="ECO:0000256" key="3">
    <source>
        <dbReference type="ARBA" id="ARBA00022927"/>
    </source>
</evidence>
<evidence type="ECO:0000313" key="10">
    <source>
        <dbReference type="Proteomes" id="UP000190831"/>
    </source>
</evidence>
<keyword evidence="2 4" id="KW-0268">Exocytosis</keyword>
<dbReference type="GO" id="GO:0006904">
    <property type="term" value="P:vesicle docking involved in exocytosis"/>
    <property type="evidence" value="ECO:0007669"/>
    <property type="project" value="InterPro"/>
</dbReference>
<dbReference type="GO" id="GO:0006893">
    <property type="term" value="P:Golgi to plasma membrane transport"/>
    <property type="evidence" value="ECO:0007669"/>
    <property type="project" value="TreeGrafter"/>
</dbReference>
<dbReference type="GO" id="GO:0006612">
    <property type="term" value="P:protein targeting to membrane"/>
    <property type="evidence" value="ECO:0007669"/>
    <property type="project" value="UniProtKB-UniRule"/>
</dbReference>
<evidence type="ECO:0000256" key="4">
    <source>
        <dbReference type="RuleBase" id="RU367079"/>
    </source>
</evidence>
<keyword evidence="10" id="KW-1185">Reference proteome</keyword>
<dbReference type="AlphaFoldDB" id="A0A1G4MC53"/>
<feature type="domain" description="Exocyst complex component Sec8 middle helical bundle" evidence="8">
    <location>
        <begin position="305"/>
        <end position="544"/>
    </location>
</feature>
<evidence type="ECO:0000259" key="8">
    <source>
        <dbReference type="Pfam" id="PF20652"/>
    </source>
</evidence>
<dbReference type="InterPro" id="IPR007191">
    <property type="entry name" value="Sec8_exocyst_N"/>
</dbReference>
<dbReference type="OrthoDB" id="272977at2759"/>
<reference evidence="9 10" key="1">
    <citation type="submission" date="2016-03" db="EMBL/GenBank/DDBJ databases">
        <authorList>
            <person name="Devillers H."/>
        </authorList>
    </citation>
    <scope>NUCLEOTIDE SEQUENCE [LARGE SCALE GENOMIC DNA]</scope>
    <source>
        <strain evidence="9">CBS 6772</strain>
    </source>
</reference>
<dbReference type="InterPro" id="IPR039682">
    <property type="entry name" value="Sec8/EXOC4"/>
</dbReference>
<dbReference type="Proteomes" id="UP000190831">
    <property type="component" value="Chromosome D"/>
</dbReference>
<name>A0A1G4MC53_LACFM</name>
<dbReference type="InterPro" id="IPR048630">
    <property type="entry name" value="Sec8_M"/>
</dbReference>
<evidence type="ECO:0000256" key="2">
    <source>
        <dbReference type="ARBA" id="ARBA00022483"/>
    </source>
</evidence>
<proteinExistence type="inferred from homology"/>
<dbReference type="PANTHER" id="PTHR14146">
    <property type="entry name" value="EXOCYST COMPLEX COMPONENT 4"/>
    <property type="match status" value="1"/>
</dbReference>
<evidence type="ECO:0000256" key="6">
    <source>
        <dbReference type="SAM" id="MobiDB-lite"/>
    </source>
</evidence>
<dbReference type="Pfam" id="PF04048">
    <property type="entry name" value="Sec8_N"/>
    <property type="match status" value="1"/>
</dbReference>
<dbReference type="GO" id="GO:0090522">
    <property type="term" value="P:vesicle tethering involved in exocytosis"/>
    <property type="evidence" value="ECO:0007669"/>
    <property type="project" value="UniProtKB-UniRule"/>
</dbReference>
<feature type="coiled-coil region" evidence="5">
    <location>
        <begin position="17"/>
        <end position="44"/>
    </location>
</feature>
<organism evidence="9 10">
    <name type="scientific">Lachancea fermentati</name>
    <name type="common">Zygosaccharomyces fermentati</name>
    <dbReference type="NCBI Taxonomy" id="4955"/>
    <lineage>
        <taxon>Eukaryota</taxon>
        <taxon>Fungi</taxon>
        <taxon>Dikarya</taxon>
        <taxon>Ascomycota</taxon>
        <taxon>Saccharomycotina</taxon>
        <taxon>Saccharomycetes</taxon>
        <taxon>Saccharomycetales</taxon>
        <taxon>Saccharomycetaceae</taxon>
        <taxon>Lachancea</taxon>
    </lineage>
</organism>
<dbReference type="Pfam" id="PF20652">
    <property type="entry name" value="Sec8_C"/>
    <property type="match status" value="1"/>
</dbReference>
<protein>
    <recommendedName>
        <fullName evidence="4">Exocyst complex component Sec8</fullName>
    </recommendedName>
</protein>
<dbReference type="GO" id="GO:0015031">
    <property type="term" value="P:protein transport"/>
    <property type="evidence" value="ECO:0007669"/>
    <property type="project" value="UniProtKB-KW"/>
</dbReference>
<comment type="function">
    <text evidence="4">Component of the exocyst complex involved in the docking of exocytic vesicles with fusion sites on the plasma membrane.</text>
</comment>
<feature type="region of interest" description="Disordered" evidence="6">
    <location>
        <begin position="981"/>
        <end position="1013"/>
    </location>
</feature>
<dbReference type="PANTHER" id="PTHR14146:SF0">
    <property type="entry name" value="EXOCYST COMPLEX COMPONENT 4"/>
    <property type="match status" value="1"/>
</dbReference>
<dbReference type="GO" id="GO:0000145">
    <property type="term" value="C:exocyst"/>
    <property type="evidence" value="ECO:0007669"/>
    <property type="project" value="UniProtKB-UniRule"/>
</dbReference>
<evidence type="ECO:0000259" key="7">
    <source>
        <dbReference type="Pfam" id="PF04048"/>
    </source>
</evidence>
<keyword evidence="1 4" id="KW-0813">Transport</keyword>
<accession>A0A1G4MC53</accession>
<keyword evidence="5" id="KW-0175">Coiled coil</keyword>
<evidence type="ECO:0000256" key="1">
    <source>
        <dbReference type="ARBA" id="ARBA00022448"/>
    </source>
</evidence>
<dbReference type="EMBL" id="LT598492">
    <property type="protein sequence ID" value="SCW01257.1"/>
    <property type="molecule type" value="Genomic_DNA"/>
</dbReference>
<dbReference type="OMA" id="HMEVRCR"/>
<sequence>MNLLRPPVQRKRALSVNNATDSEKKAMNNALDNLQNDLGLIESQWSRIITKKTNPLELALNFLDDTSVGLGHRYGEFNHLKSQLAGDLQQAVNEHYQAFNTNIASYEQTLEYISESQRNIGTVRDTVDDSLSRITNPKGSLGELNENSNQYTKMIEILGAIERLLRAPDVIEDHIRNKRYAEAKDALMRCFSLANSHNLWNLKVLQTTKQILDSQEHTLFETLMEDINDIIYSKRTNVSTQKELFQISVSDTSFNSLENYLSSVVNIDILEQSHEINKALNLFLNKLGRSFADPSTCNNLTIESESEYDRLFTLLSTLNDMNRLHAGLSIIVQRSKEETRSIVSKSVDEMRLKHPSLMKMAMTLGDESDFGISGRDVLSVVLRNLFWGIFTKLLLAIQAHRAIYEISKVLQSSGTNNDFYRFDEVWGKVLDEVKVLVNNYTKNSLLYKDNLHRGSAVIPTENGNNSASQKSLLFSLQSNIENDSATKDHANVLKEMLKEMFPGFSMATSMELKNIYLEEEAFEQEDTVIPPKVFNMMFILESFLLFVQGSSGILPLNFHETIQPPFSFFTEYMRKNFLPHLEKTLMYFFDSKIQSNNPYTLETMGDGRVIFKAAYDFRTLFAKALYVMNASHNYRKSIVDVLLKLLNRFFEFYYNIFSGLLGSSHNRFNKKLITVWLENTTLVELTEKVFQGHKECVSEENFEMFKSIPEFYQRGKCIDKQDFFNNVTLDTLAFFLSTITWVNEWLPQLKKVVAESVYGDADTDADKLRGSWSFFEAADFENIERFNNLKISLCGESINKFDKIAKGFEKIEHKLLACLRYDLRVRSIYYITEFIHTSSWNPTVASVELDQNISTLTTELGTMENRFRELISGRQKDFLFAGLTIVHNYIFIEASRSILILNHNGIKKMIRNINVLQHACRNIANEPSDVDMSRALTFFYLCSTNEMTIINKAHAGELDDYSHEDIKNMLRLHLSEELQRQMKRQSGTHRVPSISANKRLTDAMKRLDEVPHK</sequence>
<keyword evidence="3 4" id="KW-0653">Protein transport</keyword>
<feature type="compositionally biased region" description="Basic and acidic residues" evidence="6">
    <location>
        <begin position="999"/>
        <end position="1013"/>
    </location>
</feature>
<comment type="similarity">
    <text evidence="4">Belongs to the SEC8 family.</text>
</comment>